<keyword evidence="2" id="KW-1185">Reference proteome</keyword>
<gene>
    <name evidence="1" type="ORF">GON05_16735</name>
</gene>
<dbReference type="RefSeq" id="WP_157320145.1">
    <property type="nucleotide sequence ID" value="NZ_WSEM01000016.1"/>
</dbReference>
<comment type="caution">
    <text evidence="1">The sequence shown here is derived from an EMBL/GenBank/DDBJ whole genome shotgun (WGS) entry which is preliminary data.</text>
</comment>
<dbReference type="Proteomes" id="UP000467637">
    <property type="component" value="Unassembled WGS sequence"/>
</dbReference>
<accession>A0ABW9UAG4</accession>
<dbReference type="EMBL" id="WSEM01000016">
    <property type="protein sequence ID" value="MVQ36260.1"/>
    <property type="molecule type" value="Genomic_DNA"/>
</dbReference>
<proteinExistence type="predicted"/>
<evidence type="ECO:0000313" key="1">
    <source>
        <dbReference type="EMBL" id="MVQ36260.1"/>
    </source>
</evidence>
<protein>
    <submittedName>
        <fullName evidence="1">Uncharacterized protein</fullName>
    </submittedName>
</protein>
<sequence>METTLYSLMEELMEKYKKLKIPNRFTLEEVENILKKKYLVIELDKKEFGDYEKISKCYSIQNEQILNNLFSAEEKISIFIMLEHLKKEIKLSTKDIDEIHAGRRINIILESENQYISSFTIQGISNKLVNELIVLKGIDSEKCTLENQEFLYYLQALLKAGYINNQ</sequence>
<name>A0ABW9UAG4_9BACL</name>
<reference evidence="1 2" key="1">
    <citation type="submission" date="2019-12" db="EMBL/GenBank/DDBJ databases">
        <authorList>
            <person name="Huq M.A."/>
        </authorList>
    </citation>
    <scope>NUCLEOTIDE SEQUENCE [LARGE SCALE GENOMIC DNA]</scope>
    <source>
        <strain evidence="1 2">MAH-34</strain>
    </source>
</reference>
<organism evidence="1 2">
    <name type="scientific">Paenibacillus anseongense</name>
    <dbReference type="NCBI Taxonomy" id="2682845"/>
    <lineage>
        <taxon>Bacteria</taxon>
        <taxon>Bacillati</taxon>
        <taxon>Bacillota</taxon>
        <taxon>Bacilli</taxon>
        <taxon>Bacillales</taxon>
        <taxon>Paenibacillaceae</taxon>
        <taxon>Paenibacillus</taxon>
    </lineage>
</organism>
<evidence type="ECO:0000313" key="2">
    <source>
        <dbReference type="Proteomes" id="UP000467637"/>
    </source>
</evidence>